<feature type="domain" description="Nucleolar complex-associated protein 3 N-terminal" evidence="8">
    <location>
        <begin position="135"/>
        <end position="208"/>
    </location>
</feature>
<dbReference type="InterPro" id="IPR005612">
    <property type="entry name" value="CCAAT-binding_factor"/>
</dbReference>
<dbReference type="InterPro" id="IPR011501">
    <property type="entry name" value="Noc3_N"/>
</dbReference>
<evidence type="ECO:0000256" key="5">
    <source>
        <dbReference type="SAM" id="Coils"/>
    </source>
</evidence>
<feature type="coiled-coil region" evidence="5">
    <location>
        <begin position="209"/>
        <end position="289"/>
    </location>
</feature>
<dbReference type="EMBL" id="CAJVPK010000497">
    <property type="protein sequence ID" value="CAG8518114.1"/>
    <property type="molecule type" value="Genomic_DNA"/>
</dbReference>
<keyword evidence="4" id="KW-0539">Nucleus</keyword>
<reference evidence="9" key="1">
    <citation type="submission" date="2021-06" db="EMBL/GenBank/DDBJ databases">
        <authorList>
            <person name="Kallberg Y."/>
            <person name="Tangrot J."/>
            <person name="Rosling A."/>
        </authorList>
    </citation>
    <scope>NUCLEOTIDE SEQUENCE</scope>
    <source>
        <strain evidence="9">AZ414A</strain>
    </source>
</reference>
<evidence type="ECO:0000256" key="2">
    <source>
        <dbReference type="ARBA" id="ARBA00007797"/>
    </source>
</evidence>
<dbReference type="InterPro" id="IPR016903">
    <property type="entry name" value="Nucleolar_cplx-assoc_3"/>
</dbReference>
<dbReference type="PANTHER" id="PTHR14428:SF5">
    <property type="entry name" value="NUCLEOLAR COMPLEX PROTEIN 3 HOMOLOG"/>
    <property type="match status" value="1"/>
</dbReference>
<dbReference type="GO" id="GO:0005730">
    <property type="term" value="C:nucleolus"/>
    <property type="evidence" value="ECO:0007669"/>
    <property type="project" value="UniProtKB-SubCell"/>
</dbReference>
<comment type="caution">
    <text evidence="9">The sequence shown here is derived from an EMBL/GenBank/DDBJ whole genome shotgun (WGS) entry which is preliminary data.</text>
</comment>
<evidence type="ECO:0000313" key="10">
    <source>
        <dbReference type="Proteomes" id="UP000789706"/>
    </source>
</evidence>
<dbReference type="PANTHER" id="PTHR14428">
    <property type="entry name" value="NUCLEOLAR COMPLEX PROTEIN 3"/>
    <property type="match status" value="1"/>
</dbReference>
<evidence type="ECO:0000256" key="1">
    <source>
        <dbReference type="ARBA" id="ARBA00004604"/>
    </source>
</evidence>
<dbReference type="Pfam" id="PF03914">
    <property type="entry name" value="CBF"/>
    <property type="match status" value="1"/>
</dbReference>
<organism evidence="9 10">
    <name type="scientific">Diversispora eburnea</name>
    <dbReference type="NCBI Taxonomy" id="1213867"/>
    <lineage>
        <taxon>Eukaryota</taxon>
        <taxon>Fungi</taxon>
        <taxon>Fungi incertae sedis</taxon>
        <taxon>Mucoromycota</taxon>
        <taxon>Glomeromycotina</taxon>
        <taxon>Glomeromycetes</taxon>
        <taxon>Diversisporales</taxon>
        <taxon>Diversisporaceae</taxon>
        <taxon>Diversispora</taxon>
    </lineage>
</organism>
<evidence type="ECO:0000259" key="7">
    <source>
        <dbReference type="Pfam" id="PF03914"/>
    </source>
</evidence>
<feature type="region of interest" description="Disordered" evidence="6">
    <location>
        <begin position="1"/>
        <end position="67"/>
    </location>
</feature>
<evidence type="ECO:0000259" key="8">
    <source>
        <dbReference type="Pfam" id="PF07540"/>
    </source>
</evidence>
<dbReference type="Pfam" id="PF07540">
    <property type="entry name" value="NOC3p"/>
    <property type="match status" value="1"/>
</dbReference>
<evidence type="ECO:0000313" key="9">
    <source>
        <dbReference type="EMBL" id="CAG8518114.1"/>
    </source>
</evidence>
<proteinExistence type="inferred from homology"/>
<gene>
    <name evidence="9" type="ORF">DEBURN_LOCUS5522</name>
</gene>
<feature type="compositionally biased region" description="Basic residues" evidence="6">
    <location>
        <begin position="37"/>
        <end position="51"/>
    </location>
</feature>
<keyword evidence="3 5" id="KW-0175">Coiled coil</keyword>
<sequence length="443" mass="52054">MASKKSLKTSRVSKTKKPSSKSHKSFKVKKSNNSSKSIKKTNAKNNSKKNKKNETTTRPIVDNNFDDDDVELSEEGIEFFKNNCQYTEFLKNINSEQEYERKPRRNKDWITQKFTKLPIKLPDGKIKQPKQNPNIKEELAETSQKITEDPENNIGQLKYLREFAKDENLTIKKLAFYRIRLLSDKEKVVQIKKIRHFEQSLLVNYQEYLRSLEAALEDELDIKQKSNSENSNNKIKGIKRKRDKHEPVKHLTRKMKKLEKERKIIENEMKEAEAVVDKEEREKTHTETLKLVFTTYFRILKYAKTSPLLLSVLEGLTNVTTEHQLLMKGFDFMFFKRRTIPIERSAAFLKRLSISCLNWPNKTVLSCLEKIEKMIQRQSKLEALLTSDDRAYNGIYRPELDDPELCNPFATSLWELNLLENHYDPKIRAAAHTLSTYKSQKNL</sequence>
<evidence type="ECO:0000256" key="4">
    <source>
        <dbReference type="ARBA" id="ARBA00023242"/>
    </source>
</evidence>
<dbReference type="GO" id="GO:0006270">
    <property type="term" value="P:DNA replication initiation"/>
    <property type="evidence" value="ECO:0007669"/>
    <property type="project" value="TreeGrafter"/>
</dbReference>
<comment type="similarity">
    <text evidence="2">Belongs to the CBF/MAK21 family.</text>
</comment>
<dbReference type="OrthoDB" id="10263597at2759"/>
<comment type="subcellular location">
    <subcellularLocation>
        <location evidence="1">Nucleus</location>
        <location evidence="1">Nucleolus</location>
    </subcellularLocation>
</comment>
<dbReference type="Proteomes" id="UP000789706">
    <property type="component" value="Unassembled WGS sequence"/>
</dbReference>
<dbReference type="AlphaFoldDB" id="A0A9N9F984"/>
<keyword evidence="10" id="KW-1185">Reference proteome</keyword>
<evidence type="ECO:0000256" key="3">
    <source>
        <dbReference type="ARBA" id="ARBA00023054"/>
    </source>
</evidence>
<evidence type="ECO:0000256" key="6">
    <source>
        <dbReference type="SAM" id="MobiDB-lite"/>
    </source>
</evidence>
<name>A0A9N9F984_9GLOM</name>
<accession>A0A9N9F984</accession>
<feature type="domain" description="CCAAT-binding factor" evidence="7">
    <location>
        <begin position="319"/>
        <end position="431"/>
    </location>
</feature>
<protein>
    <submittedName>
        <fullName evidence="9">3139_t:CDS:1</fullName>
    </submittedName>
</protein>
<feature type="compositionally biased region" description="Basic residues" evidence="6">
    <location>
        <begin position="1"/>
        <end position="30"/>
    </location>
</feature>
<dbReference type="GO" id="GO:0003682">
    <property type="term" value="F:chromatin binding"/>
    <property type="evidence" value="ECO:0007669"/>
    <property type="project" value="TreeGrafter"/>
</dbReference>